<keyword evidence="4" id="KW-1185">Reference proteome</keyword>
<evidence type="ECO:0000259" key="2">
    <source>
        <dbReference type="SMART" id="SM00867"/>
    </source>
</evidence>
<dbReference type="Proteomes" id="UP000244450">
    <property type="component" value="Unassembled WGS sequence"/>
</dbReference>
<feature type="signal peptide" evidence="1">
    <location>
        <begin position="1"/>
        <end position="18"/>
    </location>
</feature>
<reference evidence="3 4" key="1">
    <citation type="submission" date="2018-04" db="EMBL/GenBank/DDBJ databases">
        <title>Chitinophaga fuyangensis sp. nov., isolated from soil in a chemical factory.</title>
        <authorList>
            <person name="Chen K."/>
        </authorList>
    </citation>
    <scope>NUCLEOTIDE SEQUENCE [LARGE SCALE GENOMIC DNA]</scope>
    <source>
        <strain evidence="3 4">LY-1</strain>
    </source>
</reference>
<dbReference type="Gene3D" id="2.40.128.110">
    <property type="entry name" value="Lipid/polyisoprenoid-binding, YceI-like"/>
    <property type="match status" value="1"/>
</dbReference>
<gene>
    <name evidence="3" type="ORF">DCC81_11155</name>
</gene>
<dbReference type="SMART" id="SM00867">
    <property type="entry name" value="YceI"/>
    <property type="match status" value="1"/>
</dbReference>
<proteinExistence type="predicted"/>
<evidence type="ECO:0000313" key="3">
    <source>
        <dbReference type="EMBL" id="PUZ24877.1"/>
    </source>
</evidence>
<dbReference type="InterPro" id="IPR036761">
    <property type="entry name" value="TTHA0802/YceI-like_sf"/>
</dbReference>
<accession>A0A2T7BF12</accession>
<dbReference type="OrthoDB" id="9811006at2"/>
<dbReference type="PANTHER" id="PTHR34406">
    <property type="entry name" value="PROTEIN YCEI"/>
    <property type="match status" value="1"/>
</dbReference>
<organism evidence="3 4">
    <name type="scientific">Chitinophaga parva</name>
    <dbReference type="NCBI Taxonomy" id="2169414"/>
    <lineage>
        <taxon>Bacteria</taxon>
        <taxon>Pseudomonadati</taxon>
        <taxon>Bacteroidota</taxon>
        <taxon>Chitinophagia</taxon>
        <taxon>Chitinophagales</taxon>
        <taxon>Chitinophagaceae</taxon>
        <taxon>Chitinophaga</taxon>
    </lineage>
</organism>
<dbReference type="SUPFAM" id="SSF101874">
    <property type="entry name" value="YceI-like"/>
    <property type="match status" value="1"/>
</dbReference>
<feature type="chain" id="PRO_5015549853" evidence="1">
    <location>
        <begin position="19"/>
        <end position="194"/>
    </location>
</feature>
<comment type="caution">
    <text evidence="3">The sequence shown here is derived from an EMBL/GenBank/DDBJ whole genome shotgun (WGS) entry which is preliminary data.</text>
</comment>
<feature type="domain" description="Lipid/polyisoprenoid-binding YceI-like" evidence="2">
    <location>
        <begin position="22"/>
        <end position="191"/>
    </location>
</feature>
<dbReference type="Pfam" id="PF04264">
    <property type="entry name" value="YceI"/>
    <property type="match status" value="1"/>
</dbReference>
<evidence type="ECO:0000256" key="1">
    <source>
        <dbReference type="SAM" id="SignalP"/>
    </source>
</evidence>
<dbReference type="RefSeq" id="WP_108686714.1">
    <property type="nucleotide sequence ID" value="NZ_QCYK01000002.1"/>
</dbReference>
<dbReference type="PANTHER" id="PTHR34406:SF1">
    <property type="entry name" value="PROTEIN YCEI"/>
    <property type="match status" value="1"/>
</dbReference>
<dbReference type="AlphaFoldDB" id="A0A2T7BF12"/>
<name>A0A2T7BF12_9BACT</name>
<protein>
    <submittedName>
        <fullName evidence="3">Polyisoprenoid-binding protein</fullName>
    </submittedName>
</protein>
<dbReference type="InterPro" id="IPR007372">
    <property type="entry name" value="Lipid/polyisoprenoid-bd_YceI"/>
</dbReference>
<evidence type="ECO:0000313" key="4">
    <source>
        <dbReference type="Proteomes" id="UP000244450"/>
    </source>
</evidence>
<keyword evidence="1" id="KW-0732">Signal</keyword>
<dbReference type="EMBL" id="QCYK01000002">
    <property type="protein sequence ID" value="PUZ24877.1"/>
    <property type="molecule type" value="Genomic_DNA"/>
</dbReference>
<sequence length="194" mass="21305">MKKLLFTLLALAPLALFAQTNTWKLDGTHSAVKFDVTHLVISSVEGRFNKFDGTLISAKPDFTDAQIAVSVDVNSVNTDDEKRDGHLKSADFFDAAKYPSMTFKSTSFKKVSGNKYVLEGDLTIKGVTKKAKFDVTYGGSVKDPWGNNRAGFKATTTINRFDYDLKWSAATETGGMVVDKIVNVTLTLEFVQGK</sequence>